<dbReference type="SUPFAM" id="SSF143800">
    <property type="entry name" value="L28p-like"/>
    <property type="match status" value="1"/>
</dbReference>
<evidence type="ECO:0000313" key="7">
    <source>
        <dbReference type="Proteomes" id="UP000267368"/>
    </source>
</evidence>
<evidence type="ECO:0000256" key="4">
    <source>
        <dbReference type="ARBA" id="ARBA00035174"/>
    </source>
</evidence>
<dbReference type="InterPro" id="IPR050096">
    <property type="entry name" value="Bacterial_rp_bL28"/>
</dbReference>
<dbReference type="AlphaFoldDB" id="A0A3N0AIE6"/>
<dbReference type="PANTHER" id="PTHR39080:SF1">
    <property type="entry name" value="LARGE RIBOSOMAL SUBUNIT PROTEIN BL28A"/>
    <property type="match status" value="1"/>
</dbReference>
<gene>
    <name evidence="5 6" type="primary">rpmB</name>
    <name evidence="6" type="ORF">DMP07_01860</name>
</gene>
<dbReference type="InterPro" id="IPR026569">
    <property type="entry name" value="Ribosomal_bL28"/>
</dbReference>
<sequence length="63" mass="6981">MSKVCEICGKAPQAGRSISHSHRVTNRMFRPNIQKVTVVEKNGTVHKKNVCTKCMKAGKVTRA</sequence>
<dbReference type="GO" id="GO:0003735">
    <property type="term" value="F:structural constituent of ribosome"/>
    <property type="evidence" value="ECO:0007669"/>
    <property type="project" value="InterPro"/>
</dbReference>
<dbReference type="GO" id="GO:1990904">
    <property type="term" value="C:ribonucleoprotein complex"/>
    <property type="evidence" value="ECO:0007669"/>
    <property type="project" value="UniProtKB-KW"/>
</dbReference>
<dbReference type="OrthoDB" id="9805609at2"/>
<dbReference type="Gene3D" id="2.20.150.30">
    <property type="match status" value="1"/>
</dbReference>
<dbReference type="NCBIfam" id="TIGR00009">
    <property type="entry name" value="L28"/>
    <property type="match status" value="1"/>
</dbReference>
<keyword evidence="2 5" id="KW-0689">Ribosomal protein</keyword>
<protein>
    <recommendedName>
        <fullName evidence="4 5">Large ribosomal subunit protein bL28</fullName>
    </recommendedName>
</protein>
<evidence type="ECO:0000256" key="2">
    <source>
        <dbReference type="ARBA" id="ARBA00022980"/>
    </source>
</evidence>
<dbReference type="GO" id="GO:0005840">
    <property type="term" value="C:ribosome"/>
    <property type="evidence" value="ECO:0007669"/>
    <property type="project" value="UniProtKB-KW"/>
</dbReference>
<dbReference type="InterPro" id="IPR037147">
    <property type="entry name" value="Ribosomal_bL28_sf"/>
</dbReference>
<dbReference type="Pfam" id="PF00830">
    <property type="entry name" value="Ribosomal_L28"/>
    <property type="match status" value="1"/>
</dbReference>
<name>A0A3N0AIE6_9ACTN</name>
<evidence type="ECO:0000256" key="3">
    <source>
        <dbReference type="ARBA" id="ARBA00023274"/>
    </source>
</evidence>
<evidence type="ECO:0000256" key="5">
    <source>
        <dbReference type="HAMAP-Rule" id="MF_00373"/>
    </source>
</evidence>
<dbReference type="GO" id="GO:0006412">
    <property type="term" value="P:translation"/>
    <property type="evidence" value="ECO:0007669"/>
    <property type="project" value="UniProtKB-UniRule"/>
</dbReference>
<accession>A0A3N0AIE6</accession>
<dbReference type="HAMAP" id="MF_00373">
    <property type="entry name" value="Ribosomal_bL28"/>
    <property type="match status" value="1"/>
</dbReference>
<organism evidence="6 7">
    <name type="scientific">Slackia faecicanis</name>
    <dbReference type="NCBI Taxonomy" id="255723"/>
    <lineage>
        <taxon>Bacteria</taxon>
        <taxon>Bacillati</taxon>
        <taxon>Actinomycetota</taxon>
        <taxon>Coriobacteriia</taxon>
        <taxon>Eggerthellales</taxon>
        <taxon>Eggerthellaceae</taxon>
        <taxon>Slackia</taxon>
    </lineage>
</organism>
<comment type="similarity">
    <text evidence="1 5">Belongs to the bacterial ribosomal protein bL28 family.</text>
</comment>
<evidence type="ECO:0000256" key="1">
    <source>
        <dbReference type="ARBA" id="ARBA00008760"/>
    </source>
</evidence>
<dbReference type="InterPro" id="IPR034704">
    <property type="entry name" value="Ribosomal_bL28/bL31-like_sf"/>
</dbReference>
<dbReference type="Gene3D" id="2.30.170.40">
    <property type="entry name" value="Ribosomal protein L28/L24"/>
    <property type="match status" value="1"/>
</dbReference>
<comment type="caution">
    <text evidence="6">The sequence shown here is derived from an EMBL/GenBank/DDBJ whole genome shotgun (WGS) entry which is preliminary data.</text>
</comment>
<dbReference type="InterPro" id="IPR001383">
    <property type="entry name" value="Ribosomal_bL28_bact-type"/>
</dbReference>
<dbReference type="RefSeq" id="WP_123197440.1">
    <property type="nucleotide sequence ID" value="NZ_QICB01000001.1"/>
</dbReference>
<keyword evidence="3 5" id="KW-0687">Ribonucleoprotein</keyword>
<dbReference type="Proteomes" id="UP000267368">
    <property type="component" value="Unassembled WGS sequence"/>
</dbReference>
<dbReference type="EMBL" id="QICB01000001">
    <property type="protein sequence ID" value="RNL21600.1"/>
    <property type="molecule type" value="Genomic_DNA"/>
</dbReference>
<dbReference type="PANTHER" id="PTHR39080">
    <property type="entry name" value="50S RIBOSOMAL PROTEIN L28"/>
    <property type="match status" value="1"/>
</dbReference>
<reference evidence="7" key="1">
    <citation type="submission" date="2018-05" db="EMBL/GenBank/DDBJ databases">
        <title>Genome Sequencing of selected type strains of the family Eggerthellaceae.</title>
        <authorList>
            <person name="Danylec N."/>
            <person name="Stoll D.A."/>
            <person name="Doetsch A."/>
            <person name="Huch M."/>
        </authorList>
    </citation>
    <scope>NUCLEOTIDE SEQUENCE [LARGE SCALE GENOMIC DNA]</scope>
    <source>
        <strain evidence="7">DSM 17537</strain>
    </source>
</reference>
<evidence type="ECO:0000313" key="6">
    <source>
        <dbReference type="EMBL" id="RNL21600.1"/>
    </source>
</evidence>
<proteinExistence type="inferred from homology"/>
<keyword evidence="7" id="KW-1185">Reference proteome</keyword>